<keyword evidence="1" id="KW-0472">Membrane</keyword>
<feature type="transmembrane region" description="Helical" evidence="1">
    <location>
        <begin position="212"/>
        <end position="233"/>
    </location>
</feature>
<gene>
    <name evidence="2" type="ORF">GCM10009627_13080</name>
</gene>
<feature type="transmembrane region" description="Helical" evidence="1">
    <location>
        <begin position="128"/>
        <end position="150"/>
    </location>
</feature>
<name>A0ABP4K6X7_9MICO</name>
<reference evidence="3" key="1">
    <citation type="journal article" date="2019" name="Int. J. Syst. Evol. Microbiol.">
        <title>The Global Catalogue of Microorganisms (GCM) 10K type strain sequencing project: providing services to taxonomists for standard genome sequencing and annotation.</title>
        <authorList>
            <consortium name="The Broad Institute Genomics Platform"/>
            <consortium name="The Broad Institute Genome Sequencing Center for Infectious Disease"/>
            <person name="Wu L."/>
            <person name="Ma J."/>
        </authorList>
    </citation>
    <scope>NUCLEOTIDE SEQUENCE [LARGE SCALE GENOMIC DNA]</scope>
    <source>
        <strain evidence="3">JCM 12140</strain>
    </source>
</reference>
<comment type="caution">
    <text evidence="2">The sequence shown here is derived from an EMBL/GenBank/DDBJ whole genome shotgun (WGS) entry which is preliminary data.</text>
</comment>
<organism evidence="2 3">
    <name type="scientific">Curtobacterium herbarum</name>
    <dbReference type="NCBI Taxonomy" id="150122"/>
    <lineage>
        <taxon>Bacteria</taxon>
        <taxon>Bacillati</taxon>
        <taxon>Actinomycetota</taxon>
        <taxon>Actinomycetes</taxon>
        <taxon>Micrococcales</taxon>
        <taxon>Microbacteriaceae</taxon>
        <taxon>Curtobacterium</taxon>
    </lineage>
</organism>
<keyword evidence="3" id="KW-1185">Reference proteome</keyword>
<accession>A0ABP4K6X7</accession>
<keyword evidence="1" id="KW-1133">Transmembrane helix</keyword>
<evidence type="ECO:0000313" key="3">
    <source>
        <dbReference type="Proteomes" id="UP001501742"/>
    </source>
</evidence>
<dbReference type="Proteomes" id="UP001501742">
    <property type="component" value="Unassembled WGS sequence"/>
</dbReference>
<evidence type="ECO:0000256" key="1">
    <source>
        <dbReference type="SAM" id="Phobius"/>
    </source>
</evidence>
<proteinExistence type="predicted"/>
<dbReference type="EMBL" id="BAAAJX010000005">
    <property type="protein sequence ID" value="GAA1492962.1"/>
    <property type="molecule type" value="Genomic_DNA"/>
</dbReference>
<keyword evidence="1" id="KW-0812">Transmembrane</keyword>
<feature type="transmembrane region" description="Helical" evidence="1">
    <location>
        <begin position="104"/>
        <end position="122"/>
    </location>
</feature>
<feature type="transmembrane region" description="Helical" evidence="1">
    <location>
        <begin position="185"/>
        <end position="206"/>
    </location>
</feature>
<evidence type="ECO:0000313" key="2">
    <source>
        <dbReference type="EMBL" id="GAA1492962.1"/>
    </source>
</evidence>
<feature type="transmembrane region" description="Helical" evidence="1">
    <location>
        <begin position="240"/>
        <end position="261"/>
    </location>
</feature>
<protein>
    <recommendedName>
        <fullName evidence="4">Integral membrane protein</fullName>
    </recommendedName>
</protein>
<feature type="transmembrane region" description="Helical" evidence="1">
    <location>
        <begin position="75"/>
        <end position="97"/>
    </location>
</feature>
<evidence type="ECO:0008006" key="4">
    <source>
        <dbReference type="Google" id="ProtNLM"/>
    </source>
</evidence>
<sequence>MGETGATVGPGPEQELARARKARARKLRKRRELRRVLRLQMDWRGRTVPLLGWWVALLAVASGLLYGSAADPGDLGVAGLPVALTGIAGGVAWGALVVAAAPPLIGIPVVVVSYFVGALTFGPAVPGALSAGTVGMVAGWMVGIQVRWILVGRRRRSAPPWPQQQLVDRSRPRRPAPITRSERPALVSSGVASVGLLVFSLLFFVLRAPSTLPTWLLLVTLALAWAVPTGWWSGMTESRYAVGGAPFVAAQWGILFNAWGAVGVHGLPVSVTAGMAGTGLGFVARRLYDARVGRHPRQRQGSTSSA</sequence>
<dbReference type="RefSeq" id="WP_204606656.1">
    <property type="nucleotide sequence ID" value="NZ_BAAAJX010000005.1"/>
</dbReference>
<feature type="transmembrane region" description="Helical" evidence="1">
    <location>
        <begin position="48"/>
        <end position="69"/>
    </location>
</feature>
<feature type="transmembrane region" description="Helical" evidence="1">
    <location>
        <begin position="267"/>
        <end position="288"/>
    </location>
</feature>